<comment type="caution">
    <text evidence="1">The sequence shown here is derived from an EMBL/GenBank/DDBJ whole genome shotgun (WGS) entry which is preliminary data.</text>
</comment>
<organism evidence="1 2">
    <name type="scientific">Pseudonocardia zijingensis</name>
    <dbReference type="NCBI Taxonomy" id="153376"/>
    <lineage>
        <taxon>Bacteria</taxon>
        <taxon>Bacillati</taxon>
        <taxon>Actinomycetota</taxon>
        <taxon>Actinomycetes</taxon>
        <taxon>Pseudonocardiales</taxon>
        <taxon>Pseudonocardiaceae</taxon>
        <taxon>Pseudonocardia</taxon>
    </lineage>
</organism>
<reference evidence="1 2" key="1">
    <citation type="journal article" date="2019" name="Int. J. Syst. Evol. Microbiol.">
        <title>The Global Catalogue of Microorganisms (GCM) 10K type strain sequencing project: providing services to taxonomists for standard genome sequencing and annotation.</title>
        <authorList>
            <consortium name="The Broad Institute Genomics Platform"/>
            <consortium name="The Broad Institute Genome Sequencing Center for Infectious Disease"/>
            <person name="Wu L."/>
            <person name="Ma J."/>
        </authorList>
    </citation>
    <scope>NUCLEOTIDE SEQUENCE [LARGE SCALE GENOMIC DNA]</scope>
    <source>
        <strain evidence="1 2">JCM 11117</strain>
    </source>
</reference>
<evidence type="ECO:0000313" key="2">
    <source>
        <dbReference type="Proteomes" id="UP001499967"/>
    </source>
</evidence>
<dbReference type="RefSeq" id="WP_343942710.1">
    <property type="nucleotide sequence ID" value="NZ_BAAAHP010000104.1"/>
</dbReference>
<proteinExistence type="predicted"/>
<sequence>MQHTGGTAIMRFRWTSPGPLDVGLFNYSLIDCTSGVAHRRHLAYENGTSRTSDQAEETFQVNPSRTYRMRITGQGTYHREPRNQFEGLIGHFDVAPDSAPDWENETPCV</sequence>
<evidence type="ECO:0000313" key="1">
    <source>
        <dbReference type="EMBL" id="GAA0941541.1"/>
    </source>
</evidence>
<dbReference type="EMBL" id="BAAAHP010000104">
    <property type="protein sequence ID" value="GAA0941541.1"/>
    <property type="molecule type" value="Genomic_DNA"/>
</dbReference>
<gene>
    <name evidence="1" type="ORF">GCM10009559_37120</name>
</gene>
<protein>
    <submittedName>
        <fullName evidence="1">Uncharacterized protein</fullName>
    </submittedName>
</protein>
<keyword evidence="2" id="KW-1185">Reference proteome</keyword>
<name>A0ABN1QEV0_9PSEU</name>
<accession>A0ABN1QEV0</accession>
<dbReference type="Proteomes" id="UP001499967">
    <property type="component" value="Unassembled WGS sequence"/>
</dbReference>